<gene>
    <name evidence="1" type="ORF">PAM7066_03236</name>
</gene>
<reference evidence="1 2" key="1">
    <citation type="submission" date="2017-03" db="EMBL/GenBank/DDBJ databases">
        <authorList>
            <person name="Afonso C.L."/>
            <person name="Miller P.J."/>
            <person name="Scott M.A."/>
            <person name="Spackman E."/>
            <person name="Goraichik I."/>
            <person name="Dimitrov K.M."/>
            <person name="Suarez D.L."/>
            <person name="Swayne D.E."/>
        </authorList>
    </citation>
    <scope>NUCLEOTIDE SEQUENCE [LARGE SCALE GENOMIC DNA]</scope>
    <source>
        <strain evidence="1 2">CECT 7066</strain>
    </source>
</reference>
<dbReference type="EMBL" id="FWFV01000011">
    <property type="protein sequence ID" value="SLN64912.1"/>
    <property type="molecule type" value="Genomic_DNA"/>
</dbReference>
<evidence type="ECO:0000313" key="2">
    <source>
        <dbReference type="Proteomes" id="UP000193870"/>
    </source>
</evidence>
<keyword evidence="2" id="KW-1185">Reference proteome</keyword>
<evidence type="ECO:0000313" key="1">
    <source>
        <dbReference type="EMBL" id="SLN64912.1"/>
    </source>
</evidence>
<accession>A0A1Y5TII3</accession>
<dbReference type="Proteomes" id="UP000193870">
    <property type="component" value="Unassembled WGS sequence"/>
</dbReference>
<dbReference type="InterPro" id="IPR045442">
    <property type="entry name" value="DUF6505"/>
</dbReference>
<name>A0A1Y5TII3_9RHOB</name>
<sequence>MMRLARAVHLDESDTLVFAQPAQTGEWCIPGGFAFANWTEDRLTGKDKQAFSNGWLGVETFGRVSLVVIARIEEAEMERLTENLAGHFVAVYGAPDLATARPAAREQLMDMVDLCADHDDNTLLAVSREMTEAGVREAFRSIPAPEANLSQFAVHGDE</sequence>
<protein>
    <submittedName>
        <fullName evidence="1">Uncharacterized protein</fullName>
    </submittedName>
</protein>
<organism evidence="1 2">
    <name type="scientific">Palleronia marisminoris</name>
    <dbReference type="NCBI Taxonomy" id="315423"/>
    <lineage>
        <taxon>Bacteria</taxon>
        <taxon>Pseudomonadati</taxon>
        <taxon>Pseudomonadota</taxon>
        <taxon>Alphaproteobacteria</taxon>
        <taxon>Rhodobacterales</taxon>
        <taxon>Roseobacteraceae</taxon>
        <taxon>Palleronia</taxon>
    </lineage>
</organism>
<dbReference type="Pfam" id="PF20115">
    <property type="entry name" value="DUF6505"/>
    <property type="match status" value="1"/>
</dbReference>
<proteinExistence type="predicted"/>
<dbReference type="AlphaFoldDB" id="A0A1Y5TII3"/>
<dbReference type="STRING" id="315423.SAMN04488020_11263"/>